<gene>
    <name evidence="1" type="ORF">O0535_13330</name>
</gene>
<protein>
    <recommendedName>
        <fullName evidence="3">Nucleotidyltransferase</fullName>
    </recommendedName>
</protein>
<comment type="caution">
    <text evidence="1">The sequence shown here is derived from an EMBL/GenBank/DDBJ whole genome shotgun (WGS) entry which is preliminary data.</text>
</comment>
<dbReference type="Gene3D" id="3.30.460.90">
    <property type="match status" value="1"/>
</dbReference>
<accession>A0ABT4HY52</accession>
<proteinExistence type="predicted"/>
<organism evidence="1 2">
    <name type="scientific">Brevibacillus halotolerans</name>
    <dbReference type="NCBI Taxonomy" id="1507437"/>
    <lineage>
        <taxon>Bacteria</taxon>
        <taxon>Bacillati</taxon>
        <taxon>Bacillota</taxon>
        <taxon>Bacilli</taxon>
        <taxon>Bacillales</taxon>
        <taxon>Paenibacillaceae</taxon>
        <taxon>Brevibacillus</taxon>
    </lineage>
</organism>
<evidence type="ECO:0000313" key="1">
    <source>
        <dbReference type="EMBL" id="MCZ0831720.1"/>
    </source>
</evidence>
<sequence length="331" mass="38015">MKTTVDAAWNTFLKEKVNLDPVKVTSARSSRNWLVEQIEAFPKSVPDFPSIYSKENDVQFGSFSRRTKIRELDDIDFLIVLSAHCSTYNEEPDRITINVPDSASILRKYCDDGLLNSRKLLNKLRDSLKNIPQYDRADIHSRQEAITLKLKSYSWNFDVVPSFLTTADSLERTYYLIPDGSGNWKKTDPRIDSIRTTSINQHHDGKLLNVIRLIKYWNNRPTQPKIGSYLLENMILNFFENVNEITSQKLAVKDFFNNLSSRIYLSCPDPKGIQGDLNNISFEERIKISEAADTASKNAANAISYGLRSEHKKAITEWKKIFGPAFPDYTE</sequence>
<reference evidence="1" key="1">
    <citation type="submission" date="2022-09" db="EMBL/GenBank/DDBJ databases">
        <title>Genome analysis and characterization of larvicidal activity of Brevibacillus strains.</title>
        <authorList>
            <person name="Patrusheva E.V."/>
            <person name="Izotova A.O."/>
            <person name="Toshchakov S.V."/>
            <person name="Sineoky S.P."/>
        </authorList>
    </citation>
    <scope>NUCLEOTIDE SEQUENCE</scope>
    <source>
        <strain evidence="1">VKPM_B-13244</strain>
    </source>
</reference>
<dbReference type="EMBL" id="JAPTNG010000009">
    <property type="protein sequence ID" value="MCZ0831720.1"/>
    <property type="molecule type" value="Genomic_DNA"/>
</dbReference>
<dbReference type="Proteomes" id="UP001067708">
    <property type="component" value="Unassembled WGS sequence"/>
</dbReference>
<keyword evidence="2" id="KW-1185">Reference proteome</keyword>
<name>A0ABT4HY52_9BACL</name>
<dbReference type="RefSeq" id="WP_258417574.1">
    <property type="nucleotide sequence ID" value="NZ_JAPTNG010000009.1"/>
</dbReference>
<evidence type="ECO:0008006" key="3">
    <source>
        <dbReference type="Google" id="ProtNLM"/>
    </source>
</evidence>
<evidence type="ECO:0000313" key="2">
    <source>
        <dbReference type="Proteomes" id="UP001067708"/>
    </source>
</evidence>